<evidence type="ECO:0000256" key="4">
    <source>
        <dbReference type="SAM" id="MobiDB-lite"/>
    </source>
</evidence>
<evidence type="ECO:0000313" key="7">
    <source>
        <dbReference type="Proteomes" id="UP000275846"/>
    </source>
</evidence>
<dbReference type="AlphaFoldDB" id="A0A3P7E694"/>
<dbReference type="GO" id="GO:0072393">
    <property type="term" value="P:microtubule anchoring at microtubule organizing center"/>
    <property type="evidence" value="ECO:0007669"/>
    <property type="project" value="TreeGrafter"/>
</dbReference>
<evidence type="ECO:0000256" key="5">
    <source>
        <dbReference type="SAM" id="Phobius"/>
    </source>
</evidence>
<evidence type="ECO:0000256" key="2">
    <source>
        <dbReference type="ARBA" id="ARBA00023054"/>
    </source>
</evidence>
<dbReference type="GO" id="GO:0005829">
    <property type="term" value="C:cytosol"/>
    <property type="evidence" value="ECO:0007669"/>
    <property type="project" value="TreeGrafter"/>
</dbReference>
<keyword evidence="5" id="KW-0812">Transmembrane</keyword>
<proteinExistence type="inferred from homology"/>
<dbReference type="Proteomes" id="UP000275846">
    <property type="component" value="Unassembled WGS sequence"/>
</dbReference>
<gene>
    <name evidence="6" type="ORF">SSLN_LOCUS9112</name>
</gene>
<dbReference type="Gene3D" id="6.10.250.2470">
    <property type="match status" value="1"/>
</dbReference>
<feature type="region of interest" description="Disordered" evidence="4">
    <location>
        <begin position="568"/>
        <end position="587"/>
    </location>
</feature>
<dbReference type="STRING" id="70667.A0A3P7E694"/>
<feature type="transmembrane region" description="Helical" evidence="5">
    <location>
        <begin position="941"/>
        <end position="964"/>
    </location>
</feature>
<keyword evidence="2 3" id="KW-0175">Coiled coil</keyword>
<dbReference type="GO" id="GO:0070507">
    <property type="term" value="P:regulation of microtubule cytoskeleton organization"/>
    <property type="evidence" value="ECO:0007669"/>
    <property type="project" value="TreeGrafter"/>
</dbReference>
<organism evidence="6 7">
    <name type="scientific">Schistocephalus solidus</name>
    <name type="common">Tapeworm</name>
    <dbReference type="NCBI Taxonomy" id="70667"/>
    <lineage>
        <taxon>Eukaryota</taxon>
        <taxon>Metazoa</taxon>
        <taxon>Spiralia</taxon>
        <taxon>Lophotrochozoa</taxon>
        <taxon>Platyhelminthes</taxon>
        <taxon>Cestoda</taxon>
        <taxon>Eucestoda</taxon>
        <taxon>Diphyllobothriidea</taxon>
        <taxon>Diphyllobothriidae</taxon>
        <taxon>Schistocephalus</taxon>
    </lineage>
</organism>
<comment type="similarity">
    <text evidence="1">Belongs to the BicD family.</text>
</comment>
<dbReference type="EMBL" id="UYSU01035044">
    <property type="protein sequence ID" value="VDL95497.1"/>
    <property type="molecule type" value="Genomic_DNA"/>
</dbReference>
<dbReference type="OrthoDB" id="10069295at2759"/>
<dbReference type="InterPro" id="IPR018477">
    <property type="entry name" value="BICD"/>
</dbReference>
<feature type="coiled-coil region" evidence="3">
    <location>
        <begin position="636"/>
        <end position="748"/>
    </location>
</feature>
<dbReference type="GO" id="GO:0008093">
    <property type="term" value="F:cytoskeletal anchor activity"/>
    <property type="evidence" value="ECO:0007669"/>
    <property type="project" value="InterPro"/>
</dbReference>
<reference evidence="6 7" key="1">
    <citation type="submission" date="2018-11" db="EMBL/GenBank/DDBJ databases">
        <authorList>
            <consortium name="Pathogen Informatics"/>
        </authorList>
    </citation>
    <scope>NUCLEOTIDE SEQUENCE [LARGE SCALE GENOMIC DNA]</scope>
    <source>
        <strain evidence="6 7">NST_G2</strain>
    </source>
</reference>
<dbReference type="Pfam" id="PF09730">
    <property type="entry name" value="BicD"/>
    <property type="match status" value="2"/>
</dbReference>
<keyword evidence="5" id="KW-1133">Transmembrane helix</keyword>
<evidence type="ECO:0000256" key="1">
    <source>
        <dbReference type="ARBA" id="ARBA00010061"/>
    </source>
</evidence>
<keyword evidence="7" id="KW-1185">Reference proteome</keyword>
<feature type="coiled-coil region" evidence="3">
    <location>
        <begin position="347"/>
        <end position="409"/>
    </location>
</feature>
<dbReference type="PANTHER" id="PTHR31233">
    <property type="entry name" value="BICAUDAL D FAMILY MEMBER"/>
    <property type="match status" value="1"/>
</dbReference>
<dbReference type="GO" id="GO:0034452">
    <property type="term" value="F:dynactin binding"/>
    <property type="evidence" value="ECO:0007669"/>
    <property type="project" value="TreeGrafter"/>
</dbReference>
<feature type="compositionally biased region" description="Low complexity" evidence="4">
    <location>
        <begin position="854"/>
        <end position="867"/>
    </location>
</feature>
<keyword evidence="5" id="KW-0472">Membrane</keyword>
<feature type="compositionally biased region" description="Pro residues" evidence="4">
    <location>
        <begin position="841"/>
        <end position="853"/>
    </location>
</feature>
<sequence length="999" mass="112345">MNEGRTKGVPRPFRIVLWAVSLSHEFTMDHDKLDERLEEIQKLQKSLKDALKEKYDAAQYGLRLLEEKENLQAKLEESEERLIQLQRELQLTQEKCNEQSELHRKMSRFGFQEEDDLLSNSVSREEQLSNRIKDLEFDVKNTKLKFEQQMSENDKLHQLVQDIQAKYEEVERHRIELKQEIKALKLKETSLLSELDELESENLDLQKNVLALKTSQIEFESLKHEMKRGQEENDLLHAQLEEITRLKRITEKSLEEALESLQIERDQRHNLKKELDNRLAYESVYQFNSIQNEYATAAQSQLINQSVSNDFSSNSHLVPDGPPSMPLNKSGNAAAGDLFSELQSTEVNKFKADIKILEVEKADLQRRLDEAQRGIEAATSEVASKQERISELQSELDVLMRVQQQADAELAEQQVTGTPTAPTTSEESGEEGQLRRALRQADTRYSVALRQIASMKHDLWRYQELEKVKASPELSTEEGLRAEVLKLRTDLETRTADIKTLNMQLCDGAEEANRVGLKAAAVHRQMCKGFSELLRLYMRVCADLKQAPAKQVVELASQAKFTLDAVKETTDESTASDPASDGASEQPLEPVSLDVLTQQLETQDALLRHLRCLLQIFTEKSVHLAKTAQNGSSQDVQELQSEVLSLKGKLMLKREQVTALRNVLKANKATAETALANLKQKYENEKTLVTDTMRSLRSELKVLKEDAATYASIRAMFAQKHDEFITQMDELQQKLNTSEEEKRTLNSLLRLAIQQKLALTQRLEEYDITQEHLNQANYVPHGQLPSPYGPTDGNPVSPHFFSPNMPPPQPPTYPHLSYNNWPQIPSMVPLQCPPHGRYAPPQQPPAGPPPPPGRAAAPPTGTGAPPTLGMFQPQPGLFSPVAVAYNQAVPFSPPAVQAVANRSPMLPAPVTGGSIKPTSSENLRITSVNPSTVRMVQVSALYTYVVIMMVLFEIFGNAIMVMVIPPGGLRPTEVLAGFGDPMHNFVIGFGAVELCCLGR</sequence>
<dbReference type="GO" id="GO:0070840">
    <property type="term" value="F:dynein complex binding"/>
    <property type="evidence" value="ECO:0007669"/>
    <property type="project" value="InterPro"/>
</dbReference>
<protein>
    <recommendedName>
        <fullName evidence="8">Protein bicaudal D homolog 1</fullName>
    </recommendedName>
</protein>
<feature type="region of interest" description="Disordered" evidence="4">
    <location>
        <begin position="409"/>
        <end position="433"/>
    </location>
</feature>
<evidence type="ECO:0000256" key="3">
    <source>
        <dbReference type="SAM" id="Coils"/>
    </source>
</evidence>
<dbReference type="PANTHER" id="PTHR31233:SF6">
    <property type="entry name" value="PROTEIN BICAUDAL D"/>
    <property type="match status" value="1"/>
</dbReference>
<dbReference type="GO" id="GO:0005794">
    <property type="term" value="C:Golgi apparatus"/>
    <property type="evidence" value="ECO:0007669"/>
    <property type="project" value="TreeGrafter"/>
</dbReference>
<evidence type="ECO:0008006" key="8">
    <source>
        <dbReference type="Google" id="ProtNLM"/>
    </source>
</evidence>
<feature type="coiled-coil region" evidence="3">
    <location>
        <begin position="30"/>
        <end position="278"/>
    </location>
</feature>
<evidence type="ECO:0000313" key="6">
    <source>
        <dbReference type="EMBL" id="VDL95497.1"/>
    </source>
</evidence>
<feature type="region of interest" description="Disordered" evidence="4">
    <location>
        <begin position="832"/>
        <end position="870"/>
    </location>
</feature>
<accession>A0A3P7E694</accession>
<feature type="compositionally biased region" description="Polar residues" evidence="4">
    <location>
        <begin position="415"/>
        <end position="426"/>
    </location>
</feature>
<name>A0A3P7E694_SCHSO</name>